<gene>
    <name evidence="1" type="ORF">EPI10_015976</name>
</gene>
<name>A0A5B6VLU4_9ROSI</name>
<sequence>MNRRLTIFDDGSILSELRARSVIFQQICEAQKGDNELQAKRVQCKLNSDSEYQIRSDDCLRICVLRDTELIQKILHEAYNVCLSVHPRSTKMYNDLKELHEARHFRVCNEMFDLSTSESRTLNAFGFTSACNDTRVEMG</sequence>
<accession>A0A5B6VLU4</accession>
<evidence type="ECO:0000313" key="2">
    <source>
        <dbReference type="Proteomes" id="UP000325315"/>
    </source>
</evidence>
<evidence type="ECO:0000313" key="1">
    <source>
        <dbReference type="EMBL" id="KAA3470249.1"/>
    </source>
</evidence>
<organism evidence="1 2">
    <name type="scientific">Gossypium australe</name>
    <dbReference type="NCBI Taxonomy" id="47621"/>
    <lineage>
        <taxon>Eukaryota</taxon>
        <taxon>Viridiplantae</taxon>
        <taxon>Streptophyta</taxon>
        <taxon>Embryophyta</taxon>
        <taxon>Tracheophyta</taxon>
        <taxon>Spermatophyta</taxon>
        <taxon>Magnoliopsida</taxon>
        <taxon>eudicotyledons</taxon>
        <taxon>Gunneridae</taxon>
        <taxon>Pentapetalae</taxon>
        <taxon>rosids</taxon>
        <taxon>malvids</taxon>
        <taxon>Malvales</taxon>
        <taxon>Malvaceae</taxon>
        <taxon>Malvoideae</taxon>
        <taxon>Gossypium</taxon>
    </lineage>
</organism>
<protein>
    <submittedName>
        <fullName evidence="1">Integrase</fullName>
    </submittedName>
</protein>
<keyword evidence="2" id="KW-1185">Reference proteome</keyword>
<reference evidence="2" key="1">
    <citation type="journal article" date="2019" name="Plant Biotechnol. J.">
        <title>Genome sequencing of the Australian wild diploid species Gossypium australe highlights disease resistance and delayed gland morphogenesis.</title>
        <authorList>
            <person name="Cai Y."/>
            <person name="Cai X."/>
            <person name="Wang Q."/>
            <person name="Wang P."/>
            <person name="Zhang Y."/>
            <person name="Cai C."/>
            <person name="Xu Y."/>
            <person name="Wang K."/>
            <person name="Zhou Z."/>
            <person name="Wang C."/>
            <person name="Geng S."/>
            <person name="Li B."/>
            <person name="Dong Q."/>
            <person name="Hou Y."/>
            <person name="Wang H."/>
            <person name="Ai P."/>
            <person name="Liu Z."/>
            <person name="Yi F."/>
            <person name="Sun M."/>
            <person name="An G."/>
            <person name="Cheng J."/>
            <person name="Zhang Y."/>
            <person name="Shi Q."/>
            <person name="Xie Y."/>
            <person name="Shi X."/>
            <person name="Chang Y."/>
            <person name="Huang F."/>
            <person name="Chen Y."/>
            <person name="Hong S."/>
            <person name="Mi L."/>
            <person name="Sun Q."/>
            <person name="Zhang L."/>
            <person name="Zhou B."/>
            <person name="Peng R."/>
            <person name="Zhang X."/>
            <person name="Liu F."/>
        </authorList>
    </citation>
    <scope>NUCLEOTIDE SEQUENCE [LARGE SCALE GENOMIC DNA]</scope>
    <source>
        <strain evidence="2">cv. PA1801</strain>
    </source>
</reference>
<dbReference type="EMBL" id="SMMG02000006">
    <property type="protein sequence ID" value="KAA3470249.1"/>
    <property type="molecule type" value="Genomic_DNA"/>
</dbReference>
<dbReference type="AlphaFoldDB" id="A0A5B6VLU4"/>
<dbReference type="Proteomes" id="UP000325315">
    <property type="component" value="Unassembled WGS sequence"/>
</dbReference>
<dbReference type="OrthoDB" id="1002254at2759"/>
<proteinExistence type="predicted"/>
<comment type="caution">
    <text evidence="1">The sequence shown here is derived from an EMBL/GenBank/DDBJ whole genome shotgun (WGS) entry which is preliminary data.</text>
</comment>